<dbReference type="InterPro" id="IPR019546">
    <property type="entry name" value="TAT_signal_bac_arc"/>
</dbReference>
<dbReference type="NCBIfam" id="TIGR01409">
    <property type="entry name" value="TAT_signal_seq"/>
    <property type="match status" value="1"/>
</dbReference>
<organism evidence="1 2">
    <name type="scientific">Rhizobium phaseoli</name>
    <dbReference type="NCBI Taxonomy" id="396"/>
    <lineage>
        <taxon>Bacteria</taxon>
        <taxon>Pseudomonadati</taxon>
        <taxon>Pseudomonadota</taxon>
        <taxon>Alphaproteobacteria</taxon>
        <taxon>Hyphomicrobiales</taxon>
        <taxon>Rhizobiaceae</taxon>
        <taxon>Rhizobium/Agrobacterium group</taxon>
        <taxon>Rhizobium</taxon>
    </lineage>
</organism>
<dbReference type="EMBL" id="WUFT01000066">
    <property type="protein sequence ID" value="NEJ74967.1"/>
    <property type="molecule type" value="Genomic_DNA"/>
</dbReference>
<name>A0A7K3UMR1_9HYPH</name>
<proteinExistence type="predicted"/>
<dbReference type="RefSeq" id="WP_164016602.1">
    <property type="nucleotide sequence ID" value="NZ_WUFT01000066.1"/>
</dbReference>
<dbReference type="AlphaFoldDB" id="A0A7K3UMR1"/>
<evidence type="ECO:0000313" key="2">
    <source>
        <dbReference type="Proteomes" id="UP000471753"/>
    </source>
</evidence>
<dbReference type="InterPro" id="IPR006311">
    <property type="entry name" value="TAT_signal"/>
</dbReference>
<feature type="non-terminal residue" evidence="1">
    <location>
        <position position="105"/>
    </location>
</feature>
<reference evidence="1 2" key="1">
    <citation type="submission" date="2019-12" db="EMBL/GenBank/DDBJ databases">
        <title>Rhizobium genotypes associated with high levels of biological nitrogen fixation by grain legumes in a temperate-maritime cropping system.</title>
        <authorList>
            <person name="Maluk M."/>
            <person name="Francesc Ferrando Molina F."/>
            <person name="Lopez Del Egido L."/>
            <person name="Lafos M."/>
            <person name="Langarica-Fuentes A."/>
            <person name="Gebre Yohannes G."/>
            <person name="Young M.W."/>
            <person name="Martin P."/>
            <person name="Gantlett R."/>
            <person name="Kenicer G."/>
            <person name="Hawes C."/>
            <person name="Begg G.S."/>
            <person name="Quilliam R.S."/>
            <person name="Squire G.R."/>
            <person name="Poole P.S."/>
            <person name="Young P.W."/>
            <person name="Iannetta P.M."/>
            <person name="James E.K."/>
        </authorList>
    </citation>
    <scope>NUCLEOTIDE SEQUENCE [LARGE SCALE GENOMIC DNA]</scope>
    <source>
        <strain evidence="1 2">JHI366</strain>
    </source>
</reference>
<comment type="caution">
    <text evidence="1">The sequence shown here is derived from an EMBL/GenBank/DDBJ whole genome shotgun (WGS) entry which is preliminary data.</text>
</comment>
<protein>
    <submittedName>
        <fullName evidence="1">Twin-arginine translocation signal domain-containing protein</fullName>
    </submittedName>
</protein>
<evidence type="ECO:0000313" key="1">
    <source>
        <dbReference type="EMBL" id="NEJ74967.1"/>
    </source>
</evidence>
<gene>
    <name evidence="1" type="ORF">GR197_31405</name>
</gene>
<sequence length="105" mass="11454">MNDDKVAANVQQAGEETAGKGISRRTFIKGAVAAAGIAGFPYVHAQEKITLRYLGTAVNQSADIAKKFKEDTGIEIQYIPVTTDDVTKRIITQPNSFDIVDTEYF</sequence>
<accession>A0A7K3UMR1</accession>
<dbReference type="Proteomes" id="UP000471753">
    <property type="component" value="Unassembled WGS sequence"/>
</dbReference>
<dbReference type="PROSITE" id="PS51318">
    <property type="entry name" value="TAT"/>
    <property type="match status" value="1"/>
</dbReference>
<dbReference type="SUPFAM" id="SSF53850">
    <property type="entry name" value="Periplasmic binding protein-like II"/>
    <property type="match status" value="1"/>
</dbReference>